<evidence type="ECO:0000313" key="3">
    <source>
        <dbReference type="Proteomes" id="UP000015664"/>
    </source>
</evidence>
<evidence type="ECO:0000313" key="2">
    <source>
        <dbReference type="EMBL" id="EQC95610.1"/>
    </source>
</evidence>
<gene>
    <name evidence="2" type="ORF">LLT3_02035</name>
</gene>
<comment type="caution">
    <text evidence="2">The sequence shown here is derived from an EMBL/GenBank/DDBJ whole genome shotgun (WGS) entry which is preliminary data.</text>
</comment>
<feature type="coiled-coil region" evidence="1">
    <location>
        <begin position="72"/>
        <end position="124"/>
    </location>
</feature>
<accession>T0VBH7</accession>
<proteinExistence type="predicted"/>
<keyword evidence="1" id="KW-0175">Coiled coil</keyword>
<name>T0VBH7_LACLC</name>
<dbReference type="PATRIC" id="fig|1234873.3.peg.806"/>
<evidence type="ECO:0000256" key="1">
    <source>
        <dbReference type="SAM" id="Coils"/>
    </source>
</evidence>
<dbReference type="Proteomes" id="UP000015664">
    <property type="component" value="Unassembled WGS sequence"/>
</dbReference>
<sequence>MEKTTTEFASELSLNIKTLQNKISYESKKGNELGTVRNRKRYLSDSEQDYLKELFFGTENKSESKTEFSSEIQTYKEQLKEKDIQINALNERLAHEQELNLIAAQNLKIALDDKNQLKLELEKKSLSWWKKIFSNKGGDFRSGK</sequence>
<dbReference type="EMBL" id="ATBE01000117">
    <property type="protein sequence ID" value="EQC95610.1"/>
    <property type="molecule type" value="Genomic_DNA"/>
</dbReference>
<organism evidence="2 3">
    <name type="scientific">Lactococcus cremoris subsp. cremoris TIFN3</name>
    <dbReference type="NCBI Taxonomy" id="1234873"/>
    <lineage>
        <taxon>Bacteria</taxon>
        <taxon>Bacillati</taxon>
        <taxon>Bacillota</taxon>
        <taxon>Bacilli</taxon>
        <taxon>Lactobacillales</taxon>
        <taxon>Streptococcaceae</taxon>
        <taxon>Lactococcus</taxon>
        <taxon>Lactococcus cremoris subsp. cremoris</taxon>
    </lineage>
</organism>
<protein>
    <recommendedName>
        <fullName evidence="4">DUF536 domain-containing protein</fullName>
    </recommendedName>
</protein>
<dbReference type="AlphaFoldDB" id="T0VBH7"/>
<reference evidence="2 3" key="1">
    <citation type="journal article" date="2013" name="ISME J.">
        <title>Multifactorial diversity sustains microbial community stability.</title>
        <authorList>
            <person name="Erkus O."/>
            <person name="de Jager V.C."/>
            <person name="Spus M."/>
            <person name="van Alen-Boerrigter I.J."/>
            <person name="van Rijswijck I.M."/>
            <person name="Hazelwood L."/>
            <person name="Janssen P.W."/>
            <person name="van Hijum S.A."/>
            <person name="Kleerebezem M."/>
            <person name="Smid E.J."/>
        </authorList>
    </citation>
    <scope>NUCLEOTIDE SEQUENCE [LARGE SCALE GENOMIC DNA]</scope>
    <source>
        <strain evidence="2 3">TIFN3</strain>
    </source>
</reference>
<evidence type="ECO:0008006" key="4">
    <source>
        <dbReference type="Google" id="ProtNLM"/>
    </source>
</evidence>